<dbReference type="Proteomes" id="UP001497512">
    <property type="component" value="Chromosome 9"/>
</dbReference>
<reference evidence="1" key="1">
    <citation type="submission" date="2024-02" db="EMBL/GenBank/DDBJ databases">
        <authorList>
            <consortium name="ELIXIR-Norway"/>
            <consortium name="Elixir Norway"/>
        </authorList>
    </citation>
    <scope>NUCLEOTIDE SEQUENCE</scope>
</reference>
<accession>A0ABP0V528</accession>
<evidence type="ECO:0000313" key="2">
    <source>
        <dbReference type="Proteomes" id="UP001497512"/>
    </source>
</evidence>
<organism evidence="1 2">
    <name type="scientific">Sphagnum troendelagicum</name>
    <dbReference type="NCBI Taxonomy" id="128251"/>
    <lineage>
        <taxon>Eukaryota</taxon>
        <taxon>Viridiplantae</taxon>
        <taxon>Streptophyta</taxon>
        <taxon>Embryophyta</taxon>
        <taxon>Bryophyta</taxon>
        <taxon>Sphagnophytina</taxon>
        <taxon>Sphagnopsida</taxon>
        <taxon>Sphagnales</taxon>
        <taxon>Sphagnaceae</taxon>
        <taxon>Sphagnum</taxon>
    </lineage>
</organism>
<evidence type="ECO:0000313" key="1">
    <source>
        <dbReference type="EMBL" id="CAK9237045.1"/>
    </source>
</evidence>
<dbReference type="PANTHER" id="PTHR37698">
    <property type="entry name" value="PHOTOSYNTHETIC NDH SUBUNIT OF SUBCOMPLEX B 1, CHLOROPLASTIC"/>
    <property type="match status" value="1"/>
</dbReference>
<gene>
    <name evidence="1" type="ORF">CSSPTR1EN2_LOCUS23445</name>
</gene>
<dbReference type="EMBL" id="OZ019901">
    <property type="protein sequence ID" value="CAK9237045.1"/>
    <property type="molecule type" value="Genomic_DNA"/>
</dbReference>
<name>A0ABP0V528_9BRYO</name>
<dbReference type="PANTHER" id="PTHR37698:SF1">
    <property type="entry name" value="PHOTOSYNTHETIC NDH SUBUNIT OF SUBCOMPLEX B 1, CHLOROPLASTIC"/>
    <property type="match status" value="1"/>
</dbReference>
<sequence length="516" mass="56315">MAAQVSVGGRLVRAHHVCIAEKSTQGKTQLLSTTTTTTTTTTSGALSFCHVSIACGRSSSIRRSRDFQATIKNRLTSSGSSNSRVKKADENGGGVHHYSHVVARAKKGWFDDPFDYGPDEDITNGDLMAEGKQSAQEQTLFRDPDSRDGYLDFPAGYNIEIASLGTLVRHDVRRCCCLVAGEVYDNLLFFPVIQLLKERWPGVQIDIMASERGKQTYELNKYVRRAWVHNVNHHFLTPVDFTETLGMIKGNYYDMLISTRFAGLGHAIFLSMCDCRQKISYVHPNVNAAGAGNYLDTAIKAPHLDLAEGGYHMYSDLLEHLKVRGETIPPSEVPPLQIGVSKRLQAFVEAKYSKAGVQKGDFLVFHGIESTSFASMQSSGDTDSLLPLPLWATLAKATSSSVLFVIPNEKDRQRVQEACGEDAHIVFITTPGQLAAVIHASSGVVTTNTAAFQMAHALRKPRVVLFSSQEKADLYLPEVTPECAVVVSKTGKLCDIDTKAAQIAISTIGQESLVAA</sequence>
<dbReference type="SUPFAM" id="SSF53756">
    <property type="entry name" value="UDP-Glycosyltransferase/glycogen phosphorylase"/>
    <property type="match status" value="1"/>
</dbReference>
<keyword evidence="2" id="KW-1185">Reference proteome</keyword>
<proteinExistence type="predicted"/>
<dbReference type="Gene3D" id="3.40.50.2000">
    <property type="entry name" value="Glycogen Phosphorylase B"/>
    <property type="match status" value="2"/>
</dbReference>
<protein>
    <submittedName>
        <fullName evidence="1">Uncharacterized protein</fullName>
    </submittedName>
</protein>
<dbReference type="InterPro" id="IPR044983">
    <property type="entry name" value="PNSB1"/>
</dbReference>